<sequence>MDLKSYFEQTKGFGVLATADAEGHVDGAVYARPHVMDDGALVFIMKDRLTHHNLQSNPRAAYVFREDGGGYKGKRLFLIKVRESEDPQLIESLRRKSYPTRSEEPGAKEFAVFFSVEKELPLIGAGSS</sequence>
<accession>A0A3N1URA3</accession>
<reference evidence="1 2" key="1">
    <citation type="submission" date="2018-11" db="EMBL/GenBank/DDBJ databases">
        <title>Genomic Encyclopedia of Type Strains, Phase IV (KMG-IV): sequencing the most valuable type-strain genomes for metagenomic binning, comparative biology and taxonomic classification.</title>
        <authorList>
            <person name="Goeker M."/>
        </authorList>
    </citation>
    <scope>NUCLEOTIDE SEQUENCE [LARGE SCALE GENOMIC DNA]</scope>
    <source>
        <strain evidence="1 2">DSM 22027</strain>
    </source>
</reference>
<evidence type="ECO:0000313" key="2">
    <source>
        <dbReference type="Proteomes" id="UP000276223"/>
    </source>
</evidence>
<organism evidence="1 2">
    <name type="scientific">Desulfosoma caldarium</name>
    <dbReference type="NCBI Taxonomy" id="610254"/>
    <lineage>
        <taxon>Bacteria</taxon>
        <taxon>Pseudomonadati</taxon>
        <taxon>Thermodesulfobacteriota</taxon>
        <taxon>Syntrophobacteria</taxon>
        <taxon>Syntrophobacterales</taxon>
        <taxon>Syntrophobacteraceae</taxon>
        <taxon>Desulfosoma</taxon>
    </lineage>
</organism>
<comment type="caution">
    <text evidence="1">The sequence shown here is derived from an EMBL/GenBank/DDBJ whole genome shotgun (WGS) entry which is preliminary data.</text>
</comment>
<dbReference type="InterPro" id="IPR012349">
    <property type="entry name" value="Split_barrel_FMN-bd"/>
</dbReference>
<keyword evidence="2" id="KW-1185">Reference proteome</keyword>
<dbReference type="EMBL" id="RJVA01000017">
    <property type="protein sequence ID" value="ROQ89576.1"/>
    <property type="molecule type" value="Genomic_DNA"/>
</dbReference>
<gene>
    <name evidence="1" type="ORF">EDC27_3113</name>
</gene>
<dbReference type="RefSeq" id="WP_123291548.1">
    <property type="nucleotide sequence ID" value="NZ_RJVA01000017.1"/>
</dbReference>
<dbReference type="Gene3D" id="2.30.110.10">
    <property type="entry name" value="Electron Transport, Fmn-binding Protein, Chain A"/>
    <property type="match status" value="1"/>
</dbReference>
<protein>
    <submittedName>
        <fullName evidence="1">Pyridoxamine 5'-phosphate oxidase</fullName>
    </submittedName>
</protein>
<dbReference type="OrthoDB" id="5396728at2"/>
<dbReference type="AlphaFoldDB" id="A0A3N1URA3"/>
<dbReference type="SUPFAM" id="SSF50475">
    <property type="entry name" value="FMN-binding split barrel"/>
    <property type="match status" value="1"/>
</dbReference>
<evidence type="ECO:0000313" key="1">
    <source>
        <dbReference type="EMBL" id="ROQ89576.1"/>
    </source>
</evidence>
<proteinExistence type="predicted"/>
<name>A0A3N1URA3_9BACT</name>
<dbReference type="Proteomes" id="UP000276223">
    <property type="component" value="Unassembled WGS sequence"/>
</dbReference>